<dbReference type="PANTHER" id="PTHR30204">
    <property type="entry name" value="REDOX-CYCLING DRUG-SENSING TRANSCRIPTIONAL ACTIVATOR SOXR"/>
    <property type="match status" value="1"/>
</dbReference>
<dbReference type="GO" id="GO:0003677">
    <property type="term" value="F:DNA binding"/>
    <property type="evidence" value="ECO:0007669"/>
    <property type="project" value="UniProtKB-KW"/>
</dbReference>
<name>A0A9X4RJR4_9CYAN</name>
<keyword evidence="4" id="KW-0804">Transcription</keyword>
<dbReference type="InterPro" id="IPR015358">
    <property type="entry name" value="Tscrpt_reg_MerR_DNA-bd"/>
</dbReference>
<dbReference type="PANTHER" id="PTHR30204:SF69">
    <property type="entry name" value="MERR-FAMILY TRANSCRIPTIONAL REGULATOR"/>
    <property type="match status" value="1"/>
</dbReference>
<evidence type="ECO:0000256" key="2">
    <source>
        <dbReference type="ARBA" id="ARBA00023015"/>
    </source>
</evidence>
<accession>A0A9X4RJR4</accession>
<dbReference type="EMBL" id="VBTY01000004">
    <property type="protein sequence ID" value="MDG3493124.1"/>
    <property type="molecule type" value="Genomic_DNA"/>
</dbReference>
<dbReference type="Proteomes" id="UP001152872">
    <property type="component" value="Unassembled WGS sequence"/>
</dbReference>
<sequence>MNFEWVLGGQALTMVITSSQELLLQIGQVAAKSQVPIKTIRYYEELGLVKSAGRTEGKFRLFAPETIARIAFIKRLQKLGLSLQEIAEILAVYDRGLTPCAEIKQQLERQILEIDRRITELMTLRSEISELLEDWTPHPKAIAGEICPIL</sequence>
<keyword evidence="2" id="KW-0805">Transcription regulation</keyword>
<dbReference type="InterPro" id="IPR047057">
    <property type="entry name" value="MerR_fam"/>
</dbReference>
<evidence type="ECO:0000256" key="1">
    <source>
        <dbReference type="ARBA" id="ARBA00022491"/>
    </source>
</evidence>
<dbReference type="SUPFAM" id="SSF46955">
    <property type="entry name" value="Putative DNA-binding domain"/>
    <property type="match status" value="1"/>
</dbReference>
<dbReference type="InterPro" id="IPR009061">
    <property type="entry name" value="DNA-bd_dom_put_sf"/>
</dbReference>
<dbReference type="PROSITE" id="PS50937">
    <property type="entry name" value="HTH_MERR_2"/>
    <property type="match status" value="1"/>
</dbReference>
<dbReference type="Pfam" id="PF09278">
    <property type="entry name" value="MerR-DNA-bind"/>
    <property type="match status" value="1"/>
</dbReference>
<dbReference type="GO" id="GO:0003700">
    <property type="term" value="F:DNA-binding transcription factor activity"/>
    <property type="evidence" value="ECO:0007669"/>
    <property type="project" value="InterPro"/>
</dbReference>
<evidence type="ECO:0000256" key="3">
    <source>
        <dbReference type="ARBA" id="ARBA00023125"/>
    </source>
</evidence>
<protein>
    <submittedName>
        <fullName evidence="6">Heavy metal-responsive transcriptional regulator</fullName>
    </submittedName>
</protein>
<reference evidence="6" key="1">
    <citation type="submission" date="2019-05" db="EMBL/GenBank/DDBJ databases">
        <title>Whole genome sequencing of Pseudanabaena catenata USMAC16.</title>
        <authorList>
            <person name="Khan Z."/>
            <person name="Omar W.M."/>
            <person name="Convey P."/>
            <person name="Merican F."/>
            <person name="Najimudin N."/>
        </authorList>
    </citation>
    <scope>NUCLEOTIDE SEQUENCE</scope>
    <source>
        <strain evidence="6">USMAC16</strain>
    </source>
</reference>
<evidence type="ECO:0000313" key="7">
    <source>
        <dbReference type="Proteomes" id="UP001152872"/>
    </source>
</evidence>
<keyword evidence="3" id="KW-0238">DNA-binding</keyword>
<feature type="domain" description="HTH merR-type" evidence="5">
    <location>
        <begin position="23"/>
        <end position="92"/>
    </location>
</feature>
<dbReference type="PRINTS" id="PR00040">
    <property type="entry name" value="HTHMERR"/>
</dbReference>
<organism evidence="6 7">
    <name type="scientific">Pseudanabaena catenata USMAC16</name>
    <dbReference type="NCBI Taxonomy" id="1855837"/>
    <lineage>
        <taxon>Bacteria</taxon>
        <taxon>Bacillati</taxon>
        <taxon>Cyanobacteriota</taxon>
        <taxon>Cyanophyceae</taxon>
        <taxon>Pseudanabaenales</taxon>
        <taxon>Pseudanabaenaceae</taxon>
        <taxon>Pseudanabaena</taxon>
    </lineage>
</organism>
<dbReference type="Pfam" id="PF00376">
    <property type="entry name" value="MerR"/>
    <property type="match status" value="1"/>
</dbReference>
<proteinExistence type="predicted"/>
<evidence type="ECO:0000256" key="4">
    <source>
        <dbReference type="ARBA" id="ARBA00023163"/>
    </source>
</evidence>
<evidence type="ECO:0000313" key="6">
    <source>
        <dbReference type="EMBL" id="MDG3493124.1"/>
    </source>
</evidence>
<keyword evidence="7" id="KW-1185">Reference proteome</keyword>
<dbReference type="AlphaFoldDB" id="A0A9X4RJR4"/>
<comment type="caution">
    <text evidence="6">The sequence shown here is derived from an EMBL/GenBank/DDBJ whole genome shotgun (WGS) entry which is preliminary data.</text>
</comment>
<evidence type="ECO:0000259" key="5">
    <source>
        <dbReference type="PROSITE" id="PS50937"/>
    </source>
</evidence>
<dbReference type="CDD" id="cd04770">
    <property type="entry name" value="HTH_HMRTR"/>
    <property type="match status" value="1"/>
</dbReference>
<dbReference type="InterPro" id="IPR000551">
    <property type="entry name" value="MerR-type_HTH_dom"/>
</dbReference>
<keyword evidence="1" id="KW-0678">Repressor</keyword>
<dbReference type="SMART" id="SM00422">
    <property type="entry name" value="HTH_MERR"/>
    <property type="match status" value="1"/>
</dbReference>
<dbReference type="Gene3D" id="1.10.1660.10">
    <property type="match status" value="1"/>
</dbReference>
<gene>
    <name evidence="6" type="ORF">FEV09_00980</name>
</gene>